<name>A0A6C1KCC3_XANAU</name>
<sequence>MDHAYMIDHLVDIKRYVYGVFTGGDEGCVEEIEYDGIIRKFDLDLCFQFRIWAPAGLEASAPFRLTINSRSKSPPDFGYGPWGGFQLVSESFVDIVENLDPGMHQFIRIPETYIKGGVKIEKTYYIMNVVKTIDAIDIENSNVRLERRKVQSATNDVFATKIHILDPFKFSFFRNNIGNANMWYGSTSDINRLFFSQRLVGKLLSQKLSPLPYMVVDLV</sequence>
<protein>
    <recommendedName>
        <fullName evidence="1">Immunity MXAN-0049 protein domain-containing protein</fullName>
    </recommendedName>
</protein>
<feature type="domain" description="Immunity MXAN-0049 protein" evidence="1">
    <location>
        <begin position="60"/>
        <end position="213"/>
    </location>
</feature>
<evidence type="ECO:0000313" key="3">
    <source>
        <dbReference type="Proteomes" id="UP000305131"/>
    </source>
</evidence>
<dbReference type="Pfam" id="PF07791">
    <property type="entry name" value="Imm11"/>
    <property type="match status" value="1"/>
</dbReference>
<organism evidence="2 3">
    <name type="scientific">Xanthobacter autotrophicus</name>
    <dbReference type="NCBI Taxonomy" id="280"/>
    <lineage>
        <taxon>Bacteria</taxon>
        <taxon>Pseudomonadati</taxon>
        <taxon>Pseudomonadota</taxon>
        <taxon>Alphaproteobacteria</taxon>
        <taxon>Hyphomicrobiales</taxon>
        <taxon>Xanthobacteraceae</taxon>
        <taxon>Xanthobacter</taxon>
    </lineage>
</organism>
<dbReference type="InterPro" id="IPR012433">
    <property type="entry name" value="Imm11"/>
</dbReference>
<dbReference type="Proteomes" id="UP000305131">
    <property type="component" value="Unassembled WGS sequence"/>
</dbReference>
<accession>A0A6C1KCC3</accession>
<dbReference type="RefSeq" id="WP_138401408.1">
    <property type="nucleotide sequence ID" value="NZ_JBAFVI010000007.1"/>
</dbReference>
<gene>
    <name evidence="2" type="ORF">FBQ73_20790</name>
</gene>
<evidence type="ECO:0000313" key="2">
    <source>
        <dbReference type="EMBL" id="TLX40894.1"/>
    </source>
</evidence>
<comment type="caution">
    <text evidence="2">The sequence shown here is derived from an EMBL/GenBank/DDBJ whole genome shotgun (WGS) entry which is preliminary data.</text>
</comment>
<dbReference type="EMBL" id="VAUP01000041">
    <property type="protein sequence ID" value="TLX40894.1"/>
    <property type="molecule type" value="Genomic_DNA"/>
</dbReference>
<evidence type="ECO:0000259" key="1">
    <source>
        <dbReference type="Pfam" id="PF07791"/>
    </source>
</evidence>
<dbReference type="GeneID" id="95775895"/>
<proteinExistence type="predicted"/>
<dbReference type="OrthoDB" id="8660107at2"/>
<reference evidence="2 3" key="1">
    <citation type="submission" date="2019-05" db="EMBL/GenBank/DDBJ databases">
        <authorList>
            <person name="Zhou X."/>
        </authorList>
    </citation>
    <scope>NUCLEOTIDE SEQUENCE [LARGE SCALE GENOMIC DNA]</scope>
    <source>
        <strain evidence="2 3">DSM 432</strain>
    </source>
</reference>
<dbReference type="AlphaFoldDB" id="A0A6C1KCC3"/>